<feature type="compositionally biased region" description="Basic residues" evidence="1">
    <location>
        <begin position="340"/>
        <end position="350"/>
    </location>
</feature>
<evidence type="ECO:0000256" key="1">
    <source>
        <dbReference type="SAM" id="MobiDB-lite"/>
    </source>
</evidence>
<proteinExistence type="predicted"/>
<sequence length="455" mass="53184">MYNPFMRKLCSLSQDEIKSNTGNSPVKNNKPGGKGTLNLYQPQYKQSAPTMFKAVFEEINKNNTAELIVLHKNTKNPKNLFFAKTYVRKIQIGKQTFTLISSFPINGTPLIDPFNFKQDQTIKQIEPKKPKEKNTKNKQKENKNQILKKPNSRNFNRPIYFSNQLNFNSKNNYEPSIVELESDSDHKEDDIKNYKLYNNYNEKTEDEVFAYNSCVEPMTDLENEPKEDYFFNNQNQNQKQTQSFLTCAFIMNKLISLNYNHSNSSSVNNSKSILNEIDSETNDFKGGIVKKVKNTTNKKKPKTKKKSNFKKNKTDNKRNKRKNRNNNKNRNNRKTDNNNKKKSKNKKPKNKIQININNIHNNTTINNTNTINNFINKNNTNFDNNTKINNMMKNINKTPDSVKNNTIKSNKIDKVTIKNTIYQFLIENDQKLETDLENILPSSEEIDNIFQEYEL</sequence>
<comment type="caution">
    <text evidence="2">The sequence shown here is derived from an EMBL/GenBank/DDBJ whole genome shotgun (WGS) entry which is preliminary data.</text>
</comment>
<feature type="region of interest" description="Disordered" evidence="1">
    <location>
        <begin position="16"/>
        <end position="35"/>
    </location>
</feature>
<protein>
    <submittedName>
        <fullName evidence="2">Uncharacterized protein</fullName>
    </submittedName>
</protein>
<evidence type="ECO:0000313" key="2">
    <source>
        <dbReference type="EMBL" id="KAJ6245747.1"/>
    </source>
</evidence>
<name>A0ABQ8YMC5_9EUKA</name>
<feature type="region of interest" description="Disordered" evidence="1">
    <location>
        <begin position="288"/>
        <end position="352"/>
    </location>
</feature>
<gene>
    <name evidence="2" type="ORF">M0813_20167</name>
</gene>
<dbReference type="EMBL" id="JAOAOG010000143">
    <property type="protein sequence ID" value="KAJ6245747.1"/>
    <property type="molecule type" value="Genomic_DNA"/>
</dbReference>
<reference evidence="2" key="1">
    <citation type="submission" date="2022-08" db="EMBL/GenBank/DDBJ databases">
        <title>Novel sulfate-reducing endosymbionts in the free-living metamonad Anaeramoeba.</title>
        <authorList>
            <person name="Jerlstrom-Hultqvist J."/>
            <person name="Cepicka I."/>
            <person name="Gallot-Lavallee L."/>
            <person name="Salas-Leiva D."/>
            <person name="Curtis B.A."/>
            <person name="Zahonova K."/>
            <person name="Pipaliya S."/>
            <person name="Dacks J."/>
            <person name="Roger A.J."/>
        </authorList>
    </citation>
    <scope>NUCLEOTIDE SEQUENCE</scope>
    <source>
        <strain evidence="2">Schooner1</strain>
    </source>
</reference>
<feature type="compositionally biased region" description="Polar residues" evidence="1">
    <location>
        <begin position="16"/>
        <end position="27"/>
    </location>
</feature>
<accession>A0ABQ8YMC5</accession>
<feature type="compositionally biased region" description="Basic residues" evidence="1">
    <location>
        <begin position="318"/>
        <end position="332"/>
    </location>
</feature>
<organism evidence="2 3">
    <name type="scientific">Anaeramoeba flamelloides</name>
    <dbReference type="NCBI Taxonomy" id="1746091"/>
    <lineage>
        <taxon>Eukaryota</taxon>
        <taxon>Metamonada</taxon>
        <taxon>Anaeramoebidae</taxon>
        <taxon>Anaeramoeba</taxon>
    </lineage>
</organism>
<evidence type="ECO:0000313" key="3">
    <source>
        <dbReference type="Proteomes" id="UP001150062"/>
    </source>
</evidence>
<feature type="compositionally biased region" description="Basic residues" evidence="1">
    <location>
        <begin position="288"/>
        <end position="311"/>
    </location>
</feature>
<feature type="region of interest" description="Disordered" evidence="1">
    <location>
        <begin position="126"/>
        <end position="155"/>
    </location>
</feature>
<keyword evidence="3" id="KW-1185">Reference proteome</keyword>
<feature type="compositionally biased region" description="Basic and acidic residues" evidence="1">
    <location>
        <begin position="126"/>
        <end position="143"/>
    </location>
</feature>
<dbReference type="Proteomes" id="UP001150062">
    <property type="component" value="Unassembled WGS sequence"/>
</dbReference>